<evidence type="ECO:0000259" key="8">
    <source>
        <dbReference type="Pfam" id="PF08646"/>
    </source>
</evidence>
<dbReference type="CDD" id="cd04481">
    <property type="entry name" value="RPA1_DBD_B_like"/>
    <property type="match status" value="1"/>
</dbReference>
<evidence type="ECO:0000313" key="11">
    <source>
        <dbReference type="RefSeq" id="XP_056866952.1"/>
    </source>
</evidence>
<dbReference type="PANTHER" id="PTHR47165:SF4">
    <property type="entry name" value="OS03G0429900 PROTEIN"/>
    <property type="match status" value="1"/>
</dbReference>
<proteinExistence type="inferred from homology"/>
<reference evidence="10 11" key="2">
    <citation type="submission" date="2025-04" db="UniProtKB">
        <authorList>
            <consortium name="RefSeq"/>
        </authorList>
    </citation>
    <scope>IDENTIFICATION</scope>
    <source>
        <tissue evidence="10 11">Leaf</tissue>
    </source>
</reference>
<dbReference type="InterPro" id="IPR003871">
    <property type="entry name" value="RFA1B/D_OB_1st"/>
</dbReference>
<evidence type="ECO:0000313" key="9">
    <source>
        <dbReference type="Proteomes" id="UP000504610"/>
    </source>
</evidence>
<dbReference type="Proteomes" id="UP000504610">
    <property type="component" value="Chromosome 5"/>
</dbReference>
<protein>
    <submittedName>
        <fullName evidence="10 11">Replication protein A 70 kDa DNA-binding subunit C-like isoform X1</fullName>
    </submittedName>
</protein>
<evidence type="ECO:0000256" key="3">
    <source>
        <dbReference type="ARBA" id="ARBA00022771"/>
    </source>
</evidence>
<evidence type="ECO:0000313" key="10">
    <source>
        <dbReference type="RefSeq" id="XP_056866951.1"/>
    </source>
</evidence>
<evidence type="ECO:0000256" key="1">
    <source>
        <dbReference type="ARBA" id="ARBA00005690"/>
    </source>
</evidence>
<organism evidence="9 10">
    <name type="scientific">Raphanus sativus</name>
    <name type="common">Radish</name>
    <name type="synonym">Raphanus raphanistrum var. sativus</name>
    <dbReference type="NCBI Taxonomy" id="3726"/>
    <lineage>
        <taxon>Eukaryota</taxon>
        <taxon>Viridiplantae</taxon>
        <taxon>Streptophyta</taxon>
        <taxon>Embryophyta</taxon>
        <taxon>Tracheophyta</taxon>
        <taxon>Spermatophyta</taxon>
        <taxon>Magnoliopsida</taxon>
        <taxon>eudicotyledons</taxon>
        <taxon>Gunneridae</taxon>
        <taxon>Pentapetalae</taxon>
        <taxon>rosids</taxon>
        <taxon>malvids</taxon>
        <taxon>Brassicales</taxon>
        <taxon>Brassicaceae</taxon>
        <taxon>Brassiceae</taxon>
        <taxon>Raphanus</taxon>
    </lineage>
</organism>
<dbReference type="GO" id="GO:0008270">
    <property type="term" value="F:zinc ion binding"/>
    <property type="evidence" value="ECO:0007669"/>
    <property type="project" value="UniProtKB-KW"/>
</dbReference>
<name>A0A9W3DSU4_RAPSA</name>
<dbReference type="CDD" id="cd04476">
    <property type="entry name" value="RPA1_DBD_C"/>
    <property type="match status" value="1"/>
</dbReference>
<dbReference type="OrthoDB" id="1096599at2759"/>
<keyword evidence="2" id="KW-0479">Metal-binding</keyword>
<dbReference type="InterPro" id="IPR047192">
    <property type="entry name" value="Euk_RPA1_DBD_C"/>
</dbReference>
<keyword evidence="5" id="KW-0238">DNA-binding</keyword>
<evidence type="ECO:0000259" key="7">
    <source>
        <dbReference type="Pfam" id="PF02721"/>
    </source>
</evidence>
<dbReference type="CDD" id="cd04480">
    <property type="entry name" value="RPA1_DBD_A_like"/>
    <property type="match status" value="1"/>
</dbReference>
<accession>A0A9W3DSU4</accession>
<comment type="similarity">
    <text evidence="1">Belongs to the replication factor A protein 1 family.</text>
</comment>
<keyword evidence="3" id="KW-0863">Zinc-finger</keyword>
<dbReference type="Pfam" id="PF08646">
    <property type="entry name" value="Rep_fac-A_C"/>
    <property type="match status" value="1"/>
</dbReference>
<dbReference type="Gene3D" id="2.40.50.140">
    <property type="entry name" value="Nucleic acid-binding proteins"/>
    <property type="match status" value="3"/>
</dbReference>
<keyword evidence="4" id="KW-0862">Zinc</keyword>
<dbReference type="InterPro" id="IPR013955">
    <property type="entry name" value="Rep_factor-A_C"/>
</dbReference>
<dbReference type="GO" id="GO:0003677">
    <property type="term" value="F:DNA binding"/>
    <property type="evidence" value="ECO:0007669"/>
    <property type="project" value="UniProtKB-KW"/>
</dbReference>
<evidence type="ECO:0000256" key="5">
    <source>
        <dbReference type="ARBA" id="ARBA00023125"/>
    </source>
</evidence>
<dbReference type="RefSeq" id="XP_056866952.1">
    <property type="nucleotide sequence ID" value="XM_057010972.1"/>
</dbReference>
<dbReference type="InterPro" id="IPR012340">
    <property type="entry name" value="NA-bd_OB-fold"/>
</dbReference>
<feature type="domain" description="Replication factor A C-terminal" evidence="8">
    <location>
        <begin position="294"/>
        <end position="418"/>
    </location>
</feature>
<dbReference type="Pfam" id="PF02721">
    <property type="entry name" value="DUF223"/>
    <property type="match status" value="1"/>
</dbReference>
<gene>
    <name evidence="10 11" type="primary">LOC108836190</name>
</gene>
<dbReference type="SUPFAM" id="SSF50249">
    <property type="entry name" value="Nucleic acid-binding proteins"/>
    <property type="match status" value="3"/>
</dbReference>
<evidence type="ECO:0000256" key="4">
    <source>
        <dbReference type="ARBA" id="ARBA00022833"/>
    </source>
</evidence>
<dbReference type="RefSeq" id="XP_056866951.1">
    <property type="nucleotide sequence ID" value="XM_057010971.1"/>
</dbReference>
<feature type="region of interest" description="Disordered" evidence="6">
    <location>
        <begin position="475"/>
        <end position="500"/>
    </location>
</feature>
<sequence>MAMVTSDRVTMLKNVKPFKSTWVVEVKVLHSWTQKSNYPGGDPLQFILADRTGVKIHCTCKRLFYPRVKKLQAAGQWRFIENFSVTPAGGKYRPTSHEYKISITNLTNVTNSSLKIDDNFLSLTTFSDIINGSLDSNFLIDVIGQAIDIGDMQVVPVQSRETKKLEFTLTDTDDHQIACCLWGRFAEHVYYAYKVGQLNKNFLCLLRFAKINVYKGQVQITNAFETSTLEINPPGFDVQDYQRVMPNNDLALTSVNREVVKPKGNQRQADKWSLYPERTVLDIIMATEIEKCIVKATIYAIDTDWAWYYFGCVKCHFKKVTNITKKDVVPVNHLWYCDSCKQSVTDVAPKLKLHLLIKDDTGETKVMLFDTIAEPIVGLSAEVLLDGSLEEVEDPEDLPEPINGLIGKTFKFGVYVGKENVDYGSHIFTIGKTWSADEIISQSDDEKTEDTLTILSSDRSSGQVSYVTIESEDNTCLSSNPLSKRKGDNEVDDLSSTSKKQCSKIIKVEKNADE</sequence>
<dbReference type="PANTHER" id="PTHR47165">
    <property type="entry name" value="OS03G0429900 PROTEIN"/>
    <property type="match status" value="1"/>
</dbReference>
<keyword evidence="9" id="KW-1185">Reference proteome</keyword>
<reference evidence="9" key="1">
    <citation type="journal article" date="2019" name="Database">
        <title>The radish genome database (RadishGD): an integrated information resource for radish genomics.</title>
        <authorList>
            <person name="Yu H.J."/>
            <person name="Baek S."/>
            <person name="Lee Y.J."/>
            <person name="Cho A."/>
            <person name="Mun J.H."/>
        </authorList>
    </citation>
    <scope>NUCLEOTIDE SEQUENCE [LARGE SCALE GENOMIC DNA]</scope>
    <source>
        <strain evidence="9">cv. WK10039</strain>
    </source>
</reference>
<feature type="domain" description="Replication protein A 70 kDa DNA-binding subunit B/D first OB fold" evidence="7">
    <location>
        <begin position="10"/>
        <end position="111"/>
    </location>
</feature>
<evidence type="ECO:0000256" key="2">
    <source>
        <dbReference type="ARBA" id="ARBA00022723"/>
    </source>
</evidence>
<dbReference type="AlphaFoldDB" id="A0A9W3DSU4"/>
<dbReference type="GeneID" id="108836190"/>
<evidence type="ECO:0000256" key="6">
    <source>
        <dbReference type="SAM" id="MobiDB-lite"/>
    </source>
</evidence>